<evidence type="ECO:0000256" key="1">
    <source>
        <dbReference type="SAM" id="SignalP"/>
    </source>
</evidence>
<dbReference type="PROSITE" id="PS51257">
    <property type="entry name" value="PROKAR_LIPOPROTEIN"/>
    <property type="match status" value="1"/>
</dbReference>
<organism evidence="2 3">
    <name type="scientific">Oryzisolibacter propanilivorax</name>
    <dbReference type="NCBI Taxonomy" id="1527607"/>
    <lineage>
        <taxon>Bacteria</taxon>
        <taxon>Pseudomonadati</taxon>
        <taxon>Pseudomonadota</taxon>
        <taxon>Betaproteobacteria</taxon>
        <taxon>Burkholderiales</taxon>
        <taxon>Comamonadaceae</taxon>
        <taxon>Oryzisolibacter</taxon>
    </lineage>
</organism>
<evidence type="ECO:0000313" key="2">
    <source>
        <dbReference type="EMBL" id="SDM11554.1"/>
    </source>
</evidence>
<dbReference type="RefSeq" id="WP_091567194.1">
    <property type="nucleotide sequence ID" value="NZ_FNHP01000002.1"/>
</dbReference>
<keyword evidence="3" id="KW-1185">Reference proteome</keyword>
<dbReference type="OrthoDB" id="5297662at2"/>
<evidence type="ECO:0008006" key="4">
    <source>
        <dbReference type="Google" id="ProtNLM"/>
    </source>
</evidence>
<feature type="signal peptide" evidence="1">
    <location>
        <begin position="1"/>
        <end position="20"/>
    </location>
</feature>
<name>A0A1G9QKJ3_9BURK</name>
<dbReference type="AlphaFoldDB" id="A0A1G9QKJ3"/>
<dbReference type="STRING" id="1527607.SAMN05428957_102393"/>
<keyword evidence="1" id="KW-0732">Signal</keyword>
<reference evidence="3" key="1">
    <citation type="submission" date="2016-10" db="EMBL/GenBank/DDBJ databases">
        <authorList>
            <person name="Varghese N."/>
            <person name="Submissions S."/>
        </authorList>
    </citation>
    <scope>NUCLEOTIDE SEQUENCE [LARGE SCALE GENOMIC DNA]</scope>
    <source>
        <strain evidence="3">EPL6</strain>
    </source>
</reference>
<dbReference type="Proteomes" id="UP000198552">
    <property type="component" value="Unassembled WGS sequence"/>
</dbReference>
<sequence>MSLIKAIGLPAVALAALALAGCGSAPIPLAKNFEQTSQHKVRSAGHWELVSRDVVAQTRATLAQVGYGQEAPLHVALPHNPSAFDLAFRDFLITEMVQGGSIVHQQPGAGLEVNYHAQLVRHNSDRPHFIPGQYTMIAAGLMAAYGLRHQHIDAQLLATLGLTAAADYASSINSGGPTNTEMVLTTTVTRGGQYIARKTDVYYLENADVPLFLRPLPLPQPYRPMTMQVVSQ</sequence>
<protein>
    <recommendedName>
        <fullName evidence="4">Lipoprotein</fullName>
    </recommendedName>
</protein>
<feature type="chain" id="PRO_5011540918" description="Lipoprotein" evidence="1">
    <location>
        <begin position="21"/>
        <end position="232"/>
    </location>
</feature>
<evidence type="ECO:0000313" key="3">
    <source>
        <dbReference type="Proteomes" id="UP000198552"/>
    </source>
</evidence>
<proteinExistence type="predicted"/>
<accession>A0A1G9QKJ3</accession>
<gene>
    <name evidence="2" type="ORF">SAMN05428957_102393</name>
</gene>
<dbReference type="EMBL" id="FNHP01000002">
    <property type="protein sequence ID" value="SDM11554.1"/>
    <property type="molecule type" value="Genomic_DNA"/>
</dbReference>